<comment type="caution">
    <text evidence="5">The sequence shown here is derived from an EMBL/GenBank/DDBJ whole genome shotgun (WGS) entry which is preliminary data.</text>
</comment>
<evidence type="ECO:0000313" key="5">
    <source>
        <dbReference type="EMBL" id="KFN10759.1"/>
    </source>
</evidence>
<evidence type="ECO:0000313" key="8">
    <source>
        <dbReference type="Proteomes" id="UP000442469"/>
    </source>
</evidence>
<dbReference type="Pfam" id="PF06276">
    <property type="entry name" value="FhuF"/>
    <property type="match status" value="1"/>
</dbReference>
<dbReference type="EMBL" id="WNZZ01000002">
    <property type="protein sequence ID" value="MUG21423.1"/>
    <property type="molecule type" value="Genomic_DNA"/>
</dbReference>
<sequence length="577" mass="65052">MLEIESKLRSESLEQANRHTCKLLLNCYIRELAQEREDDIALNADTLDYAVAFPVCGVTVFGKLAYYSAAGEHEYESIRRSGANGANGHVEYGELVQWIIRELSSEGLGTGEGAPADDNRITDEQARSFAEKVDNSCRNLALFIERAAELEVFDYRTSEQSLIYGHPFHPFPKNSRGFSERDVRMFSPELRTSFRLGYFAVRKDVFRDEWVAEDKKVPPHESVQAHLRHTLGDKSGEYAPLPVHPWQYKHVLGLSEVQDYVREGKLVPLGSLGPLVYPTTSVRTVYVPDMNCNIKLSLSMQITNLIRTNSDEQMRRTLDASRYLLRHGCFGPNSPTRIAYETGVSTCRFADEKLTRQFTIVYRPIEFDPACTYVLASLAEAPQPGRPSRLTSMLGGFGRSGQADRWFARYLELSLLPLVRVAWEKGIHFEAHLQNTLLTLRDGMPEAFIIRDLEGVSVEIGRAAEGLGTARGQELSGPLFYSREQAWARTSYYFIVNHLGSLIHAMARDAGVPETHFWTIVRETLRRAYERSGNAFAKHLLTAGTFYAKRNMLSCLKGSGEAPAYVPVGNLIQETEE</sequence>
<evidence type="ECO:0000259" key="4">
    <source>
        <dbReference type="Pfam" id="PF06276"/>
    </source>
</evidence>
<dbReference type="Proteomes" id="UP000442469">
    <property type="component" value="Unassembled WGS sequence"/>
</dbReference>
<evidence type="ECO:0000313" key="6">
    <source>
        <dbReference type="EMBL" id="MUG21423.1"/>
    </source>
</evidence>
<dbReference type="GeneID" id="77007111"/>
<dbReference type="InterPro" id="IPR037455">
    <property type="entry name" value="LucA/IucC-like"/>
</dbReference>
<evidence type="ECO:0000259" key="3">
    <source>
        <dbReference type="Pfam" id="PF04183"/>
    </source>
</evidence>
<keyword evidence="7" id="KW-1185">Reference proteome</keyword>
<evidence type="ECO:0000313" key="7">
    <source>
        <dbReference type="Proteomes" id="UP000029278"/>
    </source>
</evidence>
<name>A0A090ZHE7_PAEMA</name>
<comment type="pathway">
    <text evidence="1">Siderophore biosynthesis.</text>
</comment>
<feature type="domain" description="Aerobactin siderophore biosynthesis IucA/IucC N-terminal" evidence="3">
    <location>
        <begin position="154"/>
        <end position="324"/>
    </location>
</feature>
<dbReference type="Pfam" id="PF04183">
    <property type="entry name" value="IucA_IucC"/>
    <property type="match status" value="1"/>
</dbReference>
<dbReference type="Gene3D" id="1.10.510.40">
    <property type="match status" value="1"/>
</dbReference>
<dbReference type="STRING" id="44252.DJ90_4091"/>
<dbReference type="InterPro" id="IPR007310">
    <property type="entry name" value="Aerobactin_biosyn_IucA/IucC_N"/>
</dbReference>
<dbReference type="OrthoDB" id="2989563at2"/>
<feature type="domain" description="Aerobactin siderophore biosynthesis IucA/IucC-like C-terminal" evidence="4">
    <location>
        <begin position="405"/>
        <end position="559"/>
    </location>
</feature>
<dbReference type="Proteomes" id="UP000029278">
    <property type="component" value="Unassembled WGS sequence"/>
</dbReference>
<protein>
    <submittedName>
        <fullName evidence="5">Ferric iron reductase FhuF-like transporter family protein</fullName>
    </submittedName>
    <submittedName>
        <fullName evidence="6">IucA/IucC family siderophore biosynthesis protein</fullName>
    </submittedName>
</protein>
<dbReference type="HOGENOM" id="CLU_018283_0_0_9"/>
<dbReference type="AlphaFoldDB" id="A0A090ZHE7"/>
<dbReference type="GO" id="GO:0016881">
    <property type="term" value="F:acid-amino acid ligase activity"/>
    <property type="evidence" value="ECO:0007669"/>
    <property type="project" value="UniProtKB-ARBA"/>
</dbReference>
<evidence type="ECO:0000256" key="2">
    <source>
        <dbReference type="ARBA" id="ARBA00007832"/>
    </source>
</evidence>
<dbReference type="GO" id="GO:0019290">
    <property type="term" value="P:siderophore biosynthetic process"/>
    <property type="evidence" value="ECO:0007669"/>
    <property type="project" value="InterPro"/>
</dbReference>
<proteinExistence type="inferred from homology"/>
<dbReference type="PANTHER" id="PTHR34384:SF5">
    <property type="entry name" value="L-2,3-DIAMINOPROPANOATE--CITRATE LIGASE"/>
    <property type="match status" value="1"/>
</dbReference>
<organism evidence="5 7">
    <name type="scientific">Paenibacillus macerans</name>
    <name type="common">Bacillus macerans</name>
    <dbReference type="NCBI Taxonomy" id="44252"/>
    <lineage>
        <taxon>Bacteria</taxon>
        <taxon>Bacillati</taxon>
        <taxon>Bacillota</taxon>
        <taxon>Bacilli</taxon>
        <taxon>Bacillales</taxon>
        <taxon>Paenibacillaceae</taxon>
        <taxon>Paenibacillus</taxon>
    </lineage>
</organism>
<comment type="similarity">
    <text evidence="2">Belongs to the IucA/IucC family.</text>
</comment>
<dbReference type="PATRIC" id="fig|44252.3.peg.1196"/>
<reference evidence="5 7" key="1">
    <citation type="submission" date="2014-04" db="EMBL/GenBank/DDBJ databases">
        <authorList>
            <person name="Bishop-Lilly K.A."/>
            <person name="Broomall S.M."/>
            <person name="Chain P.S."/>
            <person name="Chertkov O."/>
            <person name="Coyne S.R."/>
            <person name="Daligault H.E."/>
            <person name="Davenport K.W."/>
            <person name="Erkkila T."/>
            <person name="Frey K.G."/>
            <person name="Gibbons H.S."/>
            <person name="Gu W."/>
            <person name="Jaissle J."/>
            <person name="Johnson S.L."/>
            <person name="Koroleva G.I."/>
            <person name="Ladner J.T."/>
            <person name="Lo C.-C."/>
            <person name="Minogue T.D."/>
            <person name="Munk C."/>
            <person name="Palacios G.F."/>
            <person name="Redden C.L."/>
            <person name="Rosenzweig C.N."/>
            <person name="Scholz M.B."/>
            <person name="Teshima H."/>
            <person name="Xu Y."/>
        </authorList>
    </citation>
    <scope>NUCLEOTIDE SEQUENCE [LARGE SCALE GENOMIC DNA]</scope>
    <source>
        <strain evidence="5 7">8244</strain>
    </source>
</reference>
<dbReference type="InterPro" id="IPR022770">
    <property type="entry name" value="IucA/IucC-like_C"/>
</dbReference>
<dbReference type="Gene3D" id="6.10.250.3370">
    <property type="match status" value="1"/>
</dbReference>
<gene>
    <name evidence="5" type="ORF">DJ90_4091</name>
    <name evidence="6" type="ORF">GNQ08_03140</name>
</gene>
<reference evidence="6 8" key="2">
    <citation type="submission" date="2019-11" db="EMBL/GenBank/DDBJ databases">
        <title>Draft genome sequences of five Paenibacillus species of dairy origin.</title>
        <authorList>
            <person name="Olajide A.M."/>
            <person name="Chen S."/>
            <person name="Lapointe G."/>
        </authorList>
    </citation>
    <scope>NUCLEOTIDE SEQUENCE [LARGE SCALE GENOMIC DNA]</scope>
    <source>
        <strain evidence="6 8">3CT49</strain>
    </source>
</reference>
<accession>A0A090ZHE7</accession>
<dbReference type="EMBL" id="JMQA01000017">
    <property type="protein sequence ID" value="KFN10759.1"/>
    <property type="molecule type" value="Genomic_DNA"/>
</dbReference>
<evidence type="ECO:0000256" key="1">
    <source>
        <dbReference type="ARBA" id="ARBA00004924"/>
    </source>
</evidence>
<dbReference type="RefSeq" id="WP_036622869.1">
    <property type="nucleotide sequence ID" value="NZ_BOSD01000020.1"/>
</dbReference>
<dbReference type="PANTHER" id="PTHR34384">
    <property type="entry name" value="L-2,3-DIAMINOPROPANOATE--CITRATE LIGASE"/>
    <property type="match status" value="1"/>
</dbReference>